<keyword evidence="1" id="KW-0677">Repeat</keyword>
<feature type="repeat" description="NHL" evidence="2">
    <location>
        <begin position="38"/>
        <end position="81"/>
    </location>
</feature>
<keyword evidence="4" id="KW-1185">Reference proteome</keyword>
<accession>A0A9W7GDY3</accession>
<dbReference type="Pfam" id="PF17170">
    <property type="entry name" value="DUF5128"/>
    <property type="match status" value="1"/>
</dbReference>
<dbReference type="SUPFAM" id="SSF101898">
    <property type="entry name" value="NHL repeat"/>
    <property type="match status" value="1"/>
</dbReference>
<comment type="caution">
    <text evidence="3">The sequence shown here is derived from an EMBL/GenBank/DDBJ whole genome shotgun (WGS) entry which is preliminary data.</text>
</comment>
<dbReference type="PROSITE" id="PS51125">
    <property type="entry name" value="NHL"/>
    <property type="match status" value="1"/>
</dbReference>
<dbReference type="SUPFAM" id="SSF81383">
    <property type="entry name" value="F-box domain"/>
    <property type="match status" value="1"/>
</dbReference>
<evidence type="ECO:0000256" key="1">
    <source>
        <dbReference type="ARBA" id="ARBA00022737"/>
    </source>
</evidence>
<dbReference type="Proteomes" id="UP001165065">
    <property type="component" value="Unassembled WGS sequence"/>
</dbReference>
<proteinExistence type="predicted"/>
<dbReference type="GO" id="GO:0061630">
    <property type="term" value="F:ubiquitin protein ligase activity"/>
    <property type="evidence" value="ECO:0007669"/>
    <property type="project" value="TreeGrafter"/>
</dbReference>
<dbReference type="EMBL" id="BRYA01001452">
    <property type="protein sequence ID" value="GMI43412.1"/>
    <property type="molecule type" value="Genomic_DNA"/>
</dbReference>
<dbReference type="GO" id="GO:0008270">
    <property type="term" value="F:zinc ion binding"/>
    <property type="evidence" value="ECO:0007669"/>
    <property type="project" value="UniProtKB-KW"/>
</dbReference>
<dbReference type="InterPro" id="IPR050952">
    <property type="entry name" value="TRIM-NHL_E3_ligases"/>
</dbReference>
<gene>
    <name evidence="3" type="ORF">TrCOL_g119</name>
</gene>
<dbReference type="OrthoDB" id="342730at2759"/>
<name>A0A9W7GDY3_9STRA</name>
<dbReference type="PANTHER" id="PTHR24104:SF25">
    <property type="entry name" value="PROTEIN LIN-41"/>
    <property type="match status" value="1"/>
</dbReference>
<evidence type="ECO:0000256" key="2">
    <source>
        <dbReference type="PROSITE-ProRule" id="PRU00504"/>
    </source>
</evidence>
<organism evidence="3 4">
    <name type="scientific">Triparma columacea</name>
    <dbReference type="NCBI Taxonomy" id="722753"/>
    <lineage>
        <taxon>Eukaryota</taxon>
        <taxon>Sar</taxon>
        <taxon>Stramenopiles</taxon>
        <taxon>Ochrophyta</taxon>
        <taxon>Bolidophyceae</taxon>
        <taxon>Parmales</taxon>
        <taxon>Triparmaceae</taxon>
        <taxon>Triparma</taxon>
    </lineage>
</organism>
<dbReference type="GO" id="GO:0000209">
    <property type="term" value="P:protein polyubiquitination"/>
    <property type="evidence" value="ECO:0007669"/>
    <property type="project" value="TreeGrafter"/>
</dbReference>
<dbReference type="InterPro" id="IPR001258">
    <property type="entry name" value="NHL_repeat"/>
</dbReference>
<reference evidence="4" key="1">
    <citation type="journal article" date="2023" name="Commun. Biol.">
        <title>Genome analysis of Parmales, the sister group of diatoms, reveals the evolutionary specialization of diatoms from phago-mixotrophs to photoautotrophs.</title>
        <authorList>
            <person name="Ban H."/>
            <person name="Sato S."/>
            <person name="Yoshikawa S."/>
            <person name="Yamada K."/>
            <person name="Nakamura Y."/>
            <person name="Ichinomiya M."/>
            <person name="Sato N."/>
            <person name="Blanc-Mathieu R."/>
            <person name="Endo H."/>
            <person name="Kuwata A."/>
            <person name="Ogata H."/>
        </authorList>
    </citation>
    <scope>NUCLEOTIDE SEQUENCE [LARGE SCALE GENOMIC DNA]</scope>
</reference>
<dbReference type="CDD" id="cd05819">
    <property type="entry name" value="NHL"/>
    <property type="match status" value="1"/>
</dbReference>
<dbReference type="GO" id="GO:0043161">
    <property type="term" value="P:proteasome-mediated ubiquitin-dependent protein catabolic process"/>
    <property type="evidence" value="ECO:0007669"/>
    <property type="project" value="TreeGrafter"/>
</dbReference>
<evidence type="ECO:0000313" key="3">
    <source>
        <dbReference type="EMBL" id="GMI43412.1"/>
    </source>
</evidence>
<dbReference type="InterPro" id="IPR036047">
    <property type="entry name" value="F-box-like_dom_sf"/>
</dbReference>
<protein>
    <submittedName>
        <fullName evidence="3">Uncharacterized protein</fullName>
    </submittedName>
</protein>
<dbReference type="Gene3D" id="2.120.10.30">
    <property type="entry name" value="TolB, C-terminal domain"/>
    <property type="match status" value="2"/>
</dbReference>
<sequence>MTLISGVCCFEGEDDGQIAVADEQKHRILVFNADGTKKHEIGGKGTGNGEFMSPKNIATSTNGKLLVADSSSHRVQSFDSLGRIYQSKWQAHQYDIKKGRQLGEFDTPCGVAWVKPPESRVMEVVDSREVAAKLGFEVKDSQFDDDLDYGSDDDEQEITPMHVLPNRDDDSAGSASLAPHPDILIADTQNNRIQFIPDNSVEPPIAFGSSGEKVGEFKSPEDLAYHDGWSDWDALKTPACAAFRHDHRNVPHYYLGETSRMIVYDDLLENGKVGDFKIIKSAQPNIWRMIHVTPESYKAADVEETVIKVRDNGFIVQGDTRVDGLPKFYSSLHALVMDGRKWLHLKVKNEDRHYERIAVCDTGNHRVQILGFIKPTYDKRNEFLLTLFPAKFVVLSVLGTGSKASGGRKCHLSYPSSCAYNKHGDLIVCDSGHWRTCIFAPDGEMVHTIGSRDELSGGPLGRPLVCNFGRDYVGQESVLIGYYNGVVVNSSVPPPKIKGDFGHLPRDATLMAFSYLDFRGAAQAAIACRLFYNIFSTLRARWDLYPLNPSVFGRIKQIFVDWSTIDDGIRIKNHLRSSDAYKSETERGTSIEWWMENYRKGGKGKAKTDNDLTRQIRDENRRRDLQRKERERIKNGGCKYKREDLNGDKVRNCSKMKDLKEMVRALDLTYTLETDWRWVLMEENQEGIDDDTLQRRKEKFVKYLLMQYMRPPVDEGKVKLSGAFIDFENGMRCAICDLCGLPFWWKNEEILRIIFDSMSVEREVIDFDDQRTRKCETNRVKGSRVTRVMDYANFLDFMTTVAEKNMGLRDWLSHRGIQRWVRENRSGTSLPKTRTSVVPVIHQKNGTFDYQVKTAIGMLDKMFKRGEFEGTTRFPEVKIRGQVIDNEVKDDDLERWERYR</sequence>
<dbReference type="InterPro" id="IPR011042">
    <property type="entry name" value="6-blade_b-propeller_TolB-like"/>
</dbReference>
<dbReference type="PANTHER" id="PTHR24104">
    <property type="entry name" value="E3 UBIQUITIN-PROTEIN LIGASE NHLRC1-RELATED"/>
    <property type="match status" value="1"/>
</dbReference>
<dbReference type="AlphaFoldDB" id="A0A9W7GDY3"/>
<evidence type="ECO:0000313" key="4">
    <source>
        <dbReference type="Proteomes" id="UP001165065"/>
    </source>
</evidence>